<dbReference type="EMBL" id="JAGGDJ010000018">
    <property type="protein sequence ID" value="MBO7746445.1"/>
    <property type="molecule type" value="Genomic_DNA"/>
</dbReference>
<protein>
    <submittedName>
        <fullName evidence="8">Sensor histidine kinase</fullName>
    </submittedName>
</protein>
<evidence type="ECO:0000256" key="4">
    <source>
        <dbReference type="ARBA" id="ARBA00022679"/>
    </source>
</evidence>
<dbReference type="InterPro" id="IPR036890">
    <property type="entry name" value="HATPase_C_sf"/>
</dbReference>
<organism evidence="8 9">
    <name type="scientific">Paenibacillus artemisiicola</name>
    <dbReference type="NCBI Taxonomy" id="1172618"/>
    <lineage>
        <taxon>Bacteria</taxon>
        <taxon>Bacillati</taxon>
        <taxon>Bacillota</taxon>
        <taxon>Bacilli</taxon>
        <taxon>Bacillales</taxon>
        <taxon>Paenibacillaceae</taxon>
        <taxon>Paenibacillus</taxon>
    </lineage>
</organism>
<keyword evidence="4" id="KW-0808">Transferase</keyword>
<sequence length="613" mass="69538">MARFLTNPLTRMNVKQQIILLFIVMVSPILLLQWYGSSKAEQILKNHVTNAYAELNKQNIALLNRDIDTVTKITTTIIQNPLTQQLIPSDKDTVFERVQEYAKLDKLIAGYSIAVNGGEAVYYSLYVYDPRNYYSFAPKQPMTQTGVYFFQDRDKPAWFDEAVAKKGEGYMKLICTNVGFSAQTTLAYIRAVSNISDYGVIGVLVAAKMDKKIQESLQSVSLPDGQIYFTDSANRVLAATASGAIGSALRLPPEAAALKAGKDGMINLITPAFIYVINDNRLLQQKLVYKIPVDSLLQQQNELKRVIQLISVVYVLFGIIVMLYFWQSLMNPLTRLAHFVRGFEPGRRVPETPGKGRKDEVGQLISALYDMARRLNVLIHYKYQSEIKEKEAQLQLLYQQINPHLLYNTLESIYWKSSLEGNSESAEMIKELSKLMKISLSRGRELIALAEETEHARAYVSLQTMRYEYGFAVVWQVPEELHDNLIPKITLQPLIENAIIHGVRRMGEDGEIRIAARLADGESVEIRVEDNGYKKVDFDALHRLLNEEKGDPSIGYGIRNLHQRIRLHFGPRYGIRYEKREEGGTAAIILLPRTVREPARGGTVKEDICHGRE</sequence>
<dbReference type="Gene3D" id="6.10.340.10">
    <property type="match status" value="1"/>
</dbReference>
<keyword evidence="9" id="KW-1185">Reference proteome</keyword>
<gene>
    <name evidence="8" type="ORF">I8J29_19715</name>
</gene>
<evidence type="ECO:0000256" key="6">
    <source>
        <dbReference type="SAM" id="Phobius"/>
    </source>
</evidence>
<dbReference type="PROSITE" id="PS50885">
    <property type="entry name" value="HAMP"/>
    <property type="match status" value="1"/>
</dbReference>
<feature type="domain" description="HAMP" evidence="7">
    <location>
        <begin position="327"/>
        <end position="380"/>
    </location>
</feature>
<dbReference type="Gene3D" id="3.30.565.10">
    <property type="entry name" value="Histidine kinase-like ATPase, C-terminal domain"/>
    <property type="match status" value="1"/>
</dbReference>
<feature type="transmembrane region" description="Helical" evidence="6">
    <location>
        <begin position="306"/>
        <end position="326"/>
    </location>
</feature>
<evidence type="ECO:0000256" key="5">
    <source>
        <dbReference type="ARBA" id="ARBA00023136"/>
    </source>
</evidence>
<keyword evidence="5 6" id="KW-0472">Membrane</keyword>
<keyword evidence="6" id="KW-0812">Transmembrane</keyword>
<dbReference type="PANTHER" id="PTHR34220">
    <property type="entry name" value="SENSOR HISTIDINE KINASE YPDA"/>
    <property type="match status" value="1"/>
</dbReference>
<dbReference type="Pfam" id="PF06580">
    <property type="entry name" value="His_kinase"/>
    <property type="match status" value="1"/>
</dbReference>
<keyword evidence="8" id="KW-0418">Kinase</keyword>
<dbReference type="RefSeq" id="WP_208849222.1">
    <property type="nucleotide sequence ID" value="NZ_JAGGDJ010000018.1"/>
</dbReference>
<keyword evidence="3" id="KW-0597">Phosphoprotein</keyword>
<evidence type="ECO:0000313" key="9">
    <source>
        <dbReference type="Proteomes" id="UP000670947"/>
    </source>
</evidence>
<comment type="subcellular location">
    <subcellularLocation>
        <location evidence="1">Cell membrane</location>
        <topology evidence="1">Multi-pass membrane protein</topology>
    </subcellularLocation>
</comment>
<keyword evidence="2" id="KW-1003">Cell membrane</keyword>
<accession>A0ABS3WDP5</accession>
<reference evidence="8 9" key="1">
    <citation type="submission" date="2021-03" db="EMBL/GenBank/DDBJ databases">
        <title>Paenibacillus artemisicola MWE-103 whole genome sequence.</title>
        <authorList>
            <person name="Ham Y.J."/>
        </authorList>
    </citation>
    <scope>NUCLEOTIDE SEQUENCE [LARGE SCALE GENOMIC DNA]</scope>
    <source>
        <strain evidence="8 9">MWE-103</strain>
    </source>
</reference>
<evidence type="ECO:0000256" key="3">
    <source>
        <dbReference type="ARBA" id="ARBA00022553"/>
    </source>
</evidence>
<dbReference type="InterPro" id="IPR003660">
    <property type="entry name" value="HAMP_dom"/>
</dbReference>
<dbReference type="PANTHER" id="PTHR34220:SF7">
    <property type="entry name" value="SENSOR HISTIDINE KINASE YPDA"/>
    <property type="match status" value="1"/>
</dbReference>
<dbReference type="InterPro" id="IPR050640">
    <property type="entry name" value="Bact_2-comp_sensor_kinase"/>
</dbReference>
<proteinExistence type="predicted"/>
<name>A0ABS3WDP5_9BACL</name>
<dbReference type="Proteomes" id="UP000670947">
    <property type="component" value="Unassembled WGS sequence"/>
</dbReference>
<feature type="transmembrane region" description="Helical" evidence="6">
    <location>
        <begin position="18"/>
        <end position="36"/>
    </location>
</feature>
<evidence type="ECO:0000256" key="1">
    <source>
        <dbReference type="ARBA" id="ARBA00004651"/>
    </source>
</evidence>
<evidence type="ECO:0000259" key="7">
    <source>
        <dbReference type="PROSITE" id="PS50885"/>
    </source>
</evidence>
<keyword evidence="6" id="KW-1133">Transmembrane helix</keyword>
<evidence type="ECO:0000256" key="2">
    <source>
        <dbReference type="ARBA" id="ARBA00022475"/>
    </source>
</evidence>
<dbReference type="GO" id="GO:0016301">
    <property type="term" value="F:kinase activity"/>
    <property type="evidence" value="ECO:0007669"/>
    <property type="project" value="UniProtKB-KW"/>
</dbReference>
<dbReference type="InterPro" id="IPR010559">
    <property type="entry name" value="Sig_transdc_His_kin_internal"/>
</dbReference>
<evidence type="ECO:0000313" key="8">
    <source>
        <dbReference type="EMBL" id="MBO7746445.1"/>
    </source>
</evidence>
<comment type="caution">
    <text evidence="8">The sequence shown here is derived from an EMBL/GenBank/DDBJ whole genome shotgun (WGS) entry which is preliminary data.</text>
</comment>
<dbReference type="SUPFAM" id="SSF55874">
    <property type="entry name" value="ATPase domain of HSP90 chaperone/DNA topoisomerase II/histidine kinase"/>
    <property type="match status" value="1"/>
</dbReference>